<dbReference type="Pfam" id="PF13508">
    <property type="entry name" value="Acetyltransf_7"/>
    <property type="match status" value="1"/>
</dbReference>
<dbReference type="InterPro" id="IPR000182">
    <property type="entry name" value="GNAT_dom"/>
</dbReference>
<dbReference type="PANTHER" id="PTHR43617">
    <property type="entry name" value="L-AMINO ACID N-ACETYLTRANSFERASE"/>
    <property type="match status" value="1"/>
</dbReference>
<dbReference type="PANTHER" id="PTHR43617:SF20">
    <property type="entry name" value="N-ALPHA-ACETYLTRANSFERASE RIMI"/>
    <property type="match status" value="1"/>
</dbReference>
<dbReference type="OrthoDB" id="9797417at2"/>
<accession>A0A420WAJ3</accession>
<sequence>MPAIHRPLADDDVEIIATIHREACLTAYAFMGWNYSWQECRDWYEGKLPDWEWGLVALMDGEAAGFAAGMGTHLDQLFVHPLHQHKGIGSGLLRAALGRTPPIETLNVFAENAGARRLYERFGFREAGTVPGGEGVTLELLYRRGPS</sequence>
<evidence type="ECO:0000259" key="1">
    <source>
        <dbReference type="PROSITE" id="PS51186"/>
    </source>
</evidence>
<dbReference type="SUPFAM" id="SSF55729">
    <property type="entry name" value="Acyl-CoA N-acyltransferases (Nat)"/>
    <property type="match status" value="1"/>
</dbReference>
<dbReference type="CDD" id="cd04301">
    <property type="entry name" value="NAT_SF"/>
    <property type="match status" value="1"/>
</dbReference>
<reference evidence="2 3" key="1">
    <citation type="submission" date="2018-10" db="EMBL/GenBank/DDBJ databases">
        <title>Comparative analysis of microorganisms from saline springs in Andes Mountain Range, Colombia.</title>
        <authorList>
            <person name="Rubin E."/>
        </authorList>
    </citation>
    <scope>NUCLEOTIDE SEQUENCE [LARGE SCALE GENOMIC DNA]</scope>
    <source>
        <strain evidence="2 3">USBA 36</strain>
    </source>
</reference>
<dbReference type="RefSeq" id="WP_121221754.1">
    <property type="nucleotide sequence ID" value="NZ_RBIG01000004.1"/>
</dbReference>
<name>A0A420WAJ3_9PROT</name>
<dbReference type="PROSITE" id="PS51186">
    <property type="entry name" value="GNAT"/>
    <property type="match status" value="1"/>
</dbReference>
<feature type="domain" description="N-acetyltransferase" evidence="1">
    <location>
        <begin position="3"/>
        <end position="145"/>
    </location>
</feature>
<evidence type="ECO:0000313" key="2">
    <source>
        <dbReference type="EMBL" id="RKQ68031.1"/>
    </source>
</evidence>
<dbReference type="Gene3D" id="3.40.630.30">
    <property type="match status" value="1"/>
</dbReference>
<evidence type="ECO:0000313" key="3">
    <source>
        <dbReference type="Proteomes" id="UP000277424"/>
    </source>
</evidence>
<dbReference type="GO" id="GO:0016747">
    <property type="term" value="F:acyltransferase activity, transferring groups other than amino-acyl groups"/>
    <property type="evidence" value="ECO:0007669"/>
    <property type="project" value="InterPro"/>
</dbReference>
<organism evidence="2 3">
    <name type="scientific">Oceanibaculum indicum</name>
    <dbReference type="NCBI Taxonomy" id="526216"/>
    <lineage>
        <taxon>Bacteria</taxon>
        <taxon>Pseudomonadati</taxon>
        <taxon>Pseudomonadota</taxon>
        <taxon>Alphaproteobacteria</taxon>
        <taxon>Rhodospirillales</taxon>
        <taxon>Oceanibaculaceae</taxon>
        <taxon>Oceanibaculum</taxon>
    </lineage>
</organism>
<keyword evidence="2" id="KW-0808">Transferase</keyword>
<protein>
    <submittedName>
        <fullName evidence="2">Putative acetyltransferase</fullName>
    </submittedName>
</protein>
<dbReference type="EMBL" id="RBIG01000004">
    <property type="protein sequence ID" value="RKQ68031.1"/>
    <property type="molecule type" value="Genomic_DNA"/>
</dbReference>
<dbReference type="Proteomes" id="UP000277424">
    <property type="component" value="Unassembled WGS sequence"/>
</dbReference>
<dbReference type="AlphaFoldDB" id="A0A420WAJ3"/>
<gene>
    <name evidence="2" type="ORF">BCL74_3349</name>
</gene>
<dbReference type="InterPro" id="IPR016181">
    <property type="entry name" value="Acyl_CoA_acyltransferase"/>
</dbReference>
<proteinExistence type="predicted"/>
<dbReference type="InterPro" id="IPR050276">
    <property type="entry name" value="MshD_Acetyltransferase"/>
</dbReference>
<comment type="caution">
    <text evidence="2">The sequence shown here is derived from an EMBL/GenBank/DDBJ whole genome shotgun (WGS) entry which is preliminary data.</text>
</comment>